<dbReference type="InterPro" id="IPR013087">
    <property type="entry name" value="Znf_C2H2_type"/>
</dbReference>
<feature type="compositionally biased region" description="Polar residues" evidence="5">
    <location>
        <begin position="181"/>
        <end position="190"/>
    </location>
</feature>
<dbReference type="Gene3D" id="1.10.150.60">
    <property type="entry name" value="ARID DNA-binding domain"/>
    <property type="match status" value="1"/>
</dbReference>
<feature type="domain" description="RFX-type winged-helix" evidence="7">
    <location>
        <begin position="596"/>
        <end position="678"/>
    </location>
</feature>
<dbReference type="Pfam" id="PF01388">
    <property type="entry name" value="ARID"/>
    <property type="match status" value="1"/>
</dbReference>
<keyword evidence="2" id="KW-0805">Transcription regulation</keyword>
<sequence>MPAKSTDSDDIAVIEHNEEYDQFIRALEEYHNQRHTYFTPEPELNKIKINLLNLYKKVMQEGGYDVISETKGGWRDFVTANNLQGTNANTSGYLLKTIYYKNLAAYEIKFHWNKDPPSKELLEDRTAAGGAIMTRTEAELRAKIEPEPRMAIASSPPGISTRSLRQQPVQRKFFQPDTAPGRSTRNSSAGLSPGPRQSGMNGSRADSPSLGDNLSGSFGPSAKNINGPVPFPVITPATNPSAVRQSGPPQFTSNAISTAANLVTGGIIVQNQPQDAKITIPKIGAGALGSDVMTRVVLCLRSGIHSEEVWATRALIRMSFEAADNLQFKAFQALPIALLETISRSPFITNPEYLLPDATTDLKLRQEKLNVFTEAVLTIRNCTLNPDNAAFLANIPMTRKLLLTVYSFPDTEELREATHYCYDIMEAVSFYMNLKGPTDEILFVVRDSISFNSRTLLMSGLRSLSRMVIRDHSNVIRKVVGPAFINQVCRILLLDDDEELLAACLDFLFQYFHYSSNVDEMLEVPDAIELVRVVSRLLFFHSNDQVKVLYPPRAARVKQFSGVVEPAAPSEEPDFSFEMPQDLTDALAEMKEPERATRWLQSCYEVASGFDIPQINLWKAYEKQFEPLTKEDPETRLLPAADFIRNITQAFEGQATAMVIPGPGNVQRFIIRGIRPRLSPLSAEGTPYIKCRWPGCGNLFEGGKGLANHVGEVHFKDEGCRVCKWDSKCTRFTEDNPAPDRVTLLLHLRTHLGEIKKSTREGPFEFPLVMKTRVTAVDEQGEAAGVPLSAVLVLRNIARTSKGKEAVRTARDTLYEVVALNYALAEYALEVLNLAESDM</sequence>
<evidence type="ECO:0000313" key="9">
    <source>
        <dbReference type="Proteomes" id="UP000095023"/>
    </source>
</evidence>
<evidence type="ECO:0000259" key="6">
    <source>
        <dbReference type="PROSITE" id="PS51011"/>
    </source>
</evidence>
<dbReference type="InterPro" id="IPR016024">
    <property type="entry name" value="ARM-type_fold"/>
</dbReference>
<name>A0A1E4TA58_9ASCO</name>
<evidence type="ECO:0000256" key="4">
    <source>
        <dbReference type="ARBA" id="ARBA00023242"/>
    </source>
</evidence>
<feature type="compositionally biased region" description="Polar residues" evidence="5">
    <location>
        <begin position="198"/>
        <end position="218"/>
    </location>
</feature>
<evidence type="ECO:0000256" key="2">
    <source>
        <dbReference type="ARBA" id="ARBA00023015"/>
    </source>
</evidence>
<dbReference type="PROSITE" id="PS51011">
    <property type="entry name" value="ARID"/>
    <property type="match status" value="1"/>
</dbReference>
<evidence type="ECO:0000256" key="1">
    <source>
        <dbReference type="ARBA" id="ARBA00022853"/>
    </source>
</evidence>
<proteinExistence type="predicted"/>
<dbReference type="Proteomes" id="UP000095023">
    <property type="component" value="Unassembled WGS sequence"/>
</dbReference>
<dbReference type="CDD" id="cd16100">
    <property type="entry name" value="ARID"/>
    <property type="match status" value="1"/>
</dbReference>
<dbReference type="AlphaFoldDB" id="A0A1E4TA58"/>
<dbReference type="SMART" id="SM00501">
    <property type="entry name" value="BRIGHT"/>
    <property type="match status" value="1"/>
</dbReference>
<dbReference type="EMBL" id="KV453843">
    <property type="protein sequence ID" value="ODV88593.1"/>
    <property type="molecule type" value="Genomic_DNA"/>
</dbReference>
<dbReference type="Gene3D" id="3.30.160.60">
    <property type="entry name" value="Classic Zinc Finger"/>
    <property type="match status" value="1"/>
</dbReference>
<protein>
    <recommendedName>
        <fullName evidence="10">ARID domain-containing protein</fullName>
    </recommendedName>
</protein>
<feature type="region of interest" description="Disordered" evidence="5">
    <location>
        <begin position="140"/>
        <end position="250"/>
    </location>
</feature>
<organism evidence="8 9">
    <name type="scientific">Tortispora caseinolytica NRRL Y-17796</name>
    <dbReference type="NCBI Taxonomy" id="767744"/>
    <lineage>
        <taxon>Eukaryota</taxon>
        <taxon>Fungi</taxon>
        <taxon>Dikarya</taxon>
        <taxon>Ascomycota</taxon>
        <taxon>Saccharomycotina</taxon>
        <taxon>Trigonopsidomycetes</taxon>
        <taxon>Trigonopsidales</taxon>
        <taxon>Trigonopsidaceae</taxon>
        <taxon>Tortispora</taxon>
    </lineage>
</organism>
<dbReference type="SUPFAM" id="SSF48371">
    <property type="entry name" value="ARM repeat"/>
    <property type="match status" value="1"/>
</dbReference>
<feature type="domain" description="ARID" evidence="6">
    <location>
        <begin position="17"/>
        <end position="111"/>
    </location>
</feature>
<keyword evidence="4" id="KW-0539">Nucleus</keyword>
<feature type="compositionally biased region" description="Polar residues" evidence="5">
    <location>
        <begin position="236"/>
        <end position="250"/>
    </location>
</feature>
<dbReference type="SMART" id="SM01014">
    <property type="entry name" value="ARID"/>
    <property type="match status" value="1"/>
</dbReference>
<keyword evidence="1" id="KW-0156">Chromatin regulator</keyword>
<dbReference type="SUPFAM" id="SSF46774">
    <property type="entry name" value="ARID-like"/>
    <property type="match status" value="1"/>
</dbReference>
<evidence type="ECO:0000256" key="5">
    <source>
        <dbReference type="SAM" id="MobiDB-lite"/>
    </source>
</evidence>
<dbReference type="InterPro" id="IPR036431">
    <property type="entry name" value="ARID_dom_sf"/>
</dbReference>
<dbReference type="GO" id="GO:0006355">
    <property type="term" value="P:regulation of DNA-templated transcription"/>
    <property type="evidence" value="ECO:0007669"/>
    <property type="project" value="InterPro"/>
</dbReference>
<feature type="compositionally biased region" description="Polar residues" evidence="5">
    <location>
        <begin position="157"/>
        <end position="169"/>
    </location>
</feature>
<dbReference type="PROSITE" id="PS51526">
    <property type="entry name" value="RFX_DBD"/>
    <property type="match status" value="1"/>
</dbReference>
<dbReference type="GO" id="GO:0006325">
    <property type="term" value="P:chromatin organization"/>
    <property type="evidence" value="ECO:0007669"/>
    <property type="project" value="UniProtKB-KW"/>
</dbReference>
<evidence type="ECO:0000313" key="8">
    <source>
        <dbReference type="EMBL" id="ODV88593.1"/>
    </source>
</evidence>
<evidence type="ECO:0008006" key="10">
    <source>
        <dbReference type="Google" id="ProtNLM"/>
    </source>
</evidence>
<dbReference type="GO" id="GO:0003677">
    <property type="term" value="F:DNA binding"/>
    <property type="evidence" value="ECO:0007669"/>
    <property type="project" value="InterPro"/>
</dbReference>
<dbReference type="InterPro" id="IPR001606">
    <property type="entry name" value="ARID_dom"/>
</dbReference>
<keyword evidence="9" id="KW-1185">Reference proteome</keyword>
<evidence type="ECO:0000259" key="7">
    <source>
        <dbReference type="PROSITE" id="PS51526"/>
    </source>
</evidence>
<dbReference type="InterPro" id="IPR003150">
    <property type="entry name" value="DNA-bd_RFX"/>
</dbReference>
<dbReference type="PANTHER" id="PTHR22970">
    <property type="entry name" value="AT-RICH INTERACTIVE DOMAIN-CONTAINING PROTEIN 2"/>
    <property type="match status" value="1"/>
</dbReference>
<evidence type="ECO:0000256" key="3">
    <source>
        <dbReference type="ARBA" id="ARBA00023163"/>
    </source>
</evidence>
<dbReference type="PROSITE" id="PS00028">
    <property type="entry name" value="ZINC_FINGER_C2H2_1"/>
    <property type="match status" value="1"/>
</dbReference>
<dbReference type="OrthoDB" id="338531at2759"/>
<gene>
    <name evidence="8" type="ORF">CANCADRAFT_45105</name>
</gene>
<dbReference type="PANTHER" id="PTHR22970:SF14">
    <property type="entry name" value="AT-RICH INTERACTIVE DOMAIN-CONTAINING PROTEIN 2"/>
    <property type="match status" value="1"/>
</dbReference>
<keyword evidence="3" id="KW-0804">Transcription</keyword>
<dbReference type="InterPro" id="IPR052406">
    <property type="entry name" value="Chromatin_Remodeling_Comp"/>
</dbReference>
<accession>A0A1E4TA58</accession>
<dbReference type="GO" id="GO:0016586">
    <property type="term" value="C:RSC-type complex"/>
    <property type="evidence" value="ECO:0007669"/>
    <property type="project" value="TreeGrafter"/>
</dbReference>
<reference evidence="9" key="1">
    <citation type="submission" date="2016-02" db="EMBL/GenBank/DDBJ databases">
        <title>Comparative genomics of biotechnologically important yeasts.</title>
        <authorList>
            <consortium name="DOE Joint Genome Institute"/>
            <person name="Riley R."/>
            <person name="Haridas S."/>
            <person name="Wolfe K.H."/>
            <person name="Lopes M.R."/>
            <person name="Hittinger C.T."/>
            <person name="Goker M."/>
            <person name="Salamov A."/>
            <person name="Wisecaver J."/>
            <person name="Long T.M."/>
            <person name="Aerts A.L."/>
            <person name="Barry K."/>
            <person name="Choi C."/>
            <person name="Clum A."/>
            <person name="Coughlan A.Y."/>
            <person name="Deshpande S."/>
            <person name="Douglass A.P."/>
            <person name="Hanson S.J."/>
            <person name="Klenk H.-P."/>
            <person name="Labutti K."/>
            <person name="Lapidus A."/>
            <person name="Lindquist E."/>
            <person name="Lipzen A."/>
            <person name="Meier-Kolthoff J.P."/>
            <person name="Ohm R.A."/>
            <person name="Otillar R.P."/>
            <person name="Pangilinan J."/>
            <person name="Peng Y."/>
            <person name="Rokas A."/>
            <person name="Rosa C.A."/>
            <person name="Scheuner C."/>
            <person name="Sibirny A.A."/>
            <person name="Slot J.C."/>
            <person name="Stielow J.B."/>
            <person name="Sun H."/>
            <person name="Kurtzman C.P."/>
            <person name="Blackwell M."/>
            <person name="Jeffries T.W."/>
            <person name="Grigoriev I.V."/>
        </authorList>
    </citation>
    <scope>NUCLEOTIDE SEQUENCE [LARGE SCALE GENOMIC DNA]</scope>
    <source>
        <strain evidence="9">NRRL Y-17796</strain>
    </source>
</reference>